<dbReference type="CDD" id="cd00085">
    <property type="entry name" value="HNHc"/>
    <property type="match status" value="1"/>
</dbReference>
<organism evidence="3 4">
    <name type="scientific">Gordonia sputi NBRC 100414</name>
    <dbReference type="NCBI Taxonomy" id="1089453"/>
    <lineage>
        <taxon>Bacteria</taxon>
        <taxon>Bacillati</taxon>
        <taxon>Actinomycetota</taxon>
        <taxon>Actinomycetes</taxon>
        <taxon>Mycobacteriales</taxon>
        <taxon>Gordoniaceae</taxon>
        <taxon>Gordonia</taxon>
    </lineage>
</organism>
<evidence type="ECO:0000256" key="1">
    <source>
        <dbReference type="SAM" id="MobiDB-lite"/>
    </source>
</evidence>
<gene>
    <name evidence="3" type="ORF">GOSPT_059_00560</name>
</gene>
<dbReference type="EMBL" id="BAFC01000059">
    <property type="protein sequence ID" value="GAB39194.1"/>
    <property type="molecule type" value="Genomic_DNA"/>
</dbReference>
<feature type="compositionally biased region" description="Pro residues" evidence="1">
    <location>
        <begin position="596"/>
        <end position="608"/>
    </location>
</feature>
<reference evidence="3 4" key="1">
    <citation type="submission" date="2012-02" db="EMBL/GenBank/DDBJ databases">
        <title>Whole genome shotgun sequence of Gordonia sputi NBRC 100414.</title>
        <authorList>
            <person name="Yoshida I."/>
            <person name="Hosoyama A."/>
            <person name="Tsuchikane K."/>
            <person name="Katsumata H."/>
            <person name="Yamazaki S."/>
            <person name="Fujita N."/>
        </authorList>
    </citation>
    <scope>NUCLEOTIDE SEQUENCE [LARGE SCALE GENOMIC DNA]</scope>
    <source>
        <strain evidence="3 4">NBRC 100414</strain>
    </source>
</reference>
<dbReference type="InterPro" id="IPR003870">
    <property type="entry name" value="DUF222"/>
</dbReference>
<evidence type="ECO:0000313" key="3">
    <source>
        <dbReference type="EMBL" id="GAB39194.1"/>
    </source>
</evidence>
<proteinExistence type="predicted"/>
<feature type="region of interest" description="Disordered" evidence="1">
    <location>
        <begin position="584"/>
        <end position="629"/>
    </location>
</feature>
<accession>H5U0D6</accession>
<evidence type="ECO:0000259" key="2">
    <source>
        <dbReference type="Pfam" id="PF02720"/>
    </source>
</evidence>
<dbReference type="AlphaFoldDB" id="H5U0D6"/>
<protein>
    <recommendedName>
        <fullName evidence="2">DUF222 domain-containing protein</fullName>
    </recommendedName>
</protein>
<sequence>MNSNSDSGNGRAPSALATAAVGSADAVVAEKLSRLAAVLDELAAVDVSLVSDDVLVEATIEAERLALRTAGAVTDRLVVEASDRDLPHSLGFRDIRNFMGQRLHIGDPAARHRVIAATGSFTTICGDRLPPSCPTLAGYVVEGRVAGAHVRAVLEVLEAIPGEVSAETKAAAEAQMAGYAVQFTPAEITNLGSRLLAHLDPDGTLTNPKDRKRRRRLWVNRQNAQLMSRLTADLDPIARARLDAVLDSWAKPGMNNPDDPDSPVGPITTANAEQVAAAALLDQRSPAQRNHDAFSALLGQVLESGMLGNTHRGLPIQVIVTTSLHELEAQAGIAQTTSGTLLPIQDVIEMAASAGASQYLAVFGEHTSVPLYLGRSKRIATLGQRLASFASPGGKMCSAPGCNQPASRVQMHHAAKDWADGGLTDIDQLVPACDVHNRRVGPKPGQFTTRMITDGPDTGRVAWRLNAKPGMPANPERINRVADVKADFHDYLAAEHISNEAAATARAGGTGTGATVTEIGARAPGSTDAEIVADAVGAWMVSPSTPSAPRANESTLTGVELALAGSMRLTGAPPLSARVDIQWNLADPPEPEPPTDPDAPTGPAPPASPWWLGDVDPPGGVDPPLADAA</sequence>
<feature type="domain" description="DUF222" evidence="2">
    <location>
        <begin position="60"/>
        <end position="386"/>
    </location>
</feature>
<evidence type="ECO:0000313" key="4">
    <source>
        <dbReference type="Proteomes" id="UP000005845"/>
    </source>
</evidence>
<dbReference type="RefSeq" id="WP_005205776.1">
    <property type="nucleotide sequence ID" value="NZ_BAFC01000059.1"/>
</dbReference>
<feature type="compositionally biased region" description="Low complexity" evidence="1">
    <location>
        <begin position="612"/>
        <end position="629"/>
    </location>
</feature>
<dbReference type="Pfam" id="PF02720">
    <property type="entry name" value="DUF222"/>
    <property type="match status" value="1"/>
</dbReference>
<dbReference type="InterPro" id="IPR003615">
    <property type="entry name" value="HNH_nuc"/>
</dbReference>
<comment type="caution">
    <text evidence="3">The sequence shown here is derived from an EMBL/GenBank/DDBJ whole genome shotgun (WGS) entry which is preliminary data.</text>
</comment>
<keyword evidence="4" id="KW-1185">Reference proteome</keyword>
<dbReference type="Proteomes" id="UP000005845">
    <property type="component" value="Unassembled WGS sequence"/>
</dbReference>
<name>H5U0D6_9ACTN</name>
<dbReference type="eggNOG" id="COG1403">
    <property type="taxonomic scope" value="Bacteria"/>
</dbReference>